<dbReference type="AlphaFoldDB" id="A0A9X6GCK5"/>
<reference evidence="1 2" key="1">
    <citation type="submission" date="2017-01" db="EMBL/GenBank/DDBJ databases">
        <title>Bacillus cereus isolates.</title>
        <authorList>
            <person name="Beno S.M."/>
        </authorList>
    </citation>
    <scope>NUCLEOTIDE SEQUENCE [LARGE SCALE GENOMIC DNA]</scope>
    <source>
        <strain evidence="1 2">FSL K6-1030</strain>
    </source>
</reference>
<dbReference type="EMBL" id="MUAU01000262">
    <property type="protein sequence ID" value="OOR71101.1"/>
    <property type="molecule type" value="Genomic_DNA"/>
</dbReference>
<dbReference type="Proteomes" id="UP000190641">
    <property type="component" value="Unassembled WGS sequence"/>
</dbReference>
<accession>A0A9X6GCK5</accession>
<evidence type="ECO:0000313" key="1">
    <source>
        <dbReference type="EMBL" id="OOR71101.1"/>
    </source>
</evidence>
<sequence>MSSQPVDFPVPAGQHYQADVLFEQTKKSGIVTGTAHLGGGYRVRVGTRNNDNLDQIMDISIYKKFKAIQDLYPDLWAALKEKGIDLDDKAKQVLYTGGIGFESLQGVQVHAVVKDVNSGQTKDYKIADVEKGSNIDMTEALKSALQMKS</sequence>
<comment type="caution">
    <text evidence="1">The sequence shown here is derived from an EMBL/GenBank/DDBJ whole genome shotgun (WGS) entry which is preliminary data.</text>
</comment>
<evidence type="ECO:0000313" key="2">
    <source>
        <dbReference type="Proteomes" id="UP000190641"/>
    </source>
</evidence>
<dbReference type="RefSeq" id="WP_078188021.1">
    <property type="nucleotide sequence ID" value="NZ_MUAU01000262.1"/>
</dbReference>
<name>A0A9X6GCK5_BACCE</name>
<organism evidence="1 2">
    <name type="scientific">Bacillus cereus</name>
    <dbReference type="NCBI Taxonomy" id="1396"/>
    <lineage>
        <taxon>Bacteria</taxon>
        <taxon>Bacillati</taxon>
        <taxon>Bacillota</taxon>
        <taxon>Bacilli</taxon>
        <taxon>Bacillales</taxon>
        <taxon>Bacillaceae</taxon>
        <taxon>Bacillus</taxon>
        <taxon>Bacillus cereus group</taxon>
    </lineage>
</organism>
<proteinExistence type="predicted"/>
<gene>
    <name evidence="1" type="ORF">BLX06_32685</name>
</gene>
<protein>
    <submittedName>
        <fullName evidence="1">Uncharacterized protein</fullName>
    </submittedName>
</protein>